<dbReference type="InterPro" id="IPR011711">
    <property type="entry name" value="GntR_C"/>
</dbReference>
<dbReference type="SMART" id="SM00345">
    <property type="entry name" value="HTH_GNTR"/>
    <property type="match status" value="1"/>
</dbReference>
<dbReference type="RefSeq" id="WP_012169897.1">
    <property type="nucleotide sequence ID" value="NC_009937.1"/>
</dbReference>
<dbReference type="Proteomes" id="UP000000270">
    <property type="component" value="Chromosome"/>
</dbReference>
<reference evidence="5 6" key="1">
    <citation type="journal article" date="2007" name="Appl. Environ. Microbiol.">
        <title>Rhizobial factors required for stem nodule maturation and maintenance in Sesbania rostrata-Azorhizobium caulinodans ORS571 symbiosis.</title>
        <authorList>
            <person name="Suzuki S."/>
            <person name="Aono T."/>
            <person name="Lee KB."/>
            <person name="Suzuki T."/>
            <person name="Liu CT."/>
            <person name="Miwa H."/>
            <person name="Wakao S."/>
            <person name="Iki T."/>
            <person name="Oyaizu H."/>
        </authorList>
    </citation>
    <scope>NUCLEOTIDE SEQUENCE [LARGE SCALE GENOMIC DNA]</scope>
    <source>
        <strain evidence="6">ATCC 43989 / DSM 5975 / JCM 20966 / LMG 6465 / NBRC 14845 / NCIMB 13405 / ORS 571</strain>
    </source>
</reference>
<reference evidence="6" key="2">
    <citation type="submission" date="2007-04" db="EMBL/GenBank/DDBJ databases">
        <title>Complete genome sequence of the nitrogen-fixing bacterium Azorhizobium caulinodans ORS571.</title>
        <authorList>
            <person name="Lee K.B."/>
            <person name="Backer P.D."/>
            <person name="Aono T."/>
            <person name="Liu C.T."/>
            <person name="Suzuki S."/>
            <person name="Suzuki T."/>
            <person name="Kaneko T."/>
            <person name="Yamada M."/>
            <person name="Tabata S."/>
            <person name="Kupfer D.M."/>
            <person name="Najar F.Z."/>
            <person name="Wiley G.B."/>
            <person name="Roe B."/>
            <person name="Binnewies T."/>
            <person name="Ussery D."/>
            <person name="Vereecke D."/>
            <person name="Gevers D."/>
            <person name="Holsters M."/>
            <person name="Oyaizu H."/>
        </authorList>
    </citation>
    <scope>NUCLEOTIDE SEQUENCE [LARGE SCALE GENOMIC DNA]</scope>
    <source>
        <strain evidence="6">ATCC 43989 / DSM 5975 / JCM 20966 / LMG 6465 / NBRC 14845 / NCIMB 13405 / ORS 571</strain>
    </source>
</reference>
<evidence type="ECO:0000256" key="1">
    <source>
        <dbReference type="ARBA" id="ARBA00023015"/>
    </source>
</evidence>
<dbReference type="InterPro" id="IPR036390">
    <property type="entry name" value="WH_DNA-bd_sf"/>
</dbReference>
<reference evidence="5 6" key="4">
    <citation type="journal article" date="2009" name="Appl. Environ. Microbiol.">
        <title>Comparative genome-wide transcriptional profiling of Azorhizobium caulinodans ORS571 grown under free-living and symbiotic conditions.</title>
        <authorList>
            <person name="Tsukada S."/>
            <person name="Aono T."/>
            <person name="Akiba N."/>
            <person name="Lee KB."/>
            <person name="Liu CT."/>
            <person name="Toyazaki H."/>
            <person name="Oyaizu H."/>
        </authorList>
    </citation>
    <scope>NUCLEOTIDE SEQUENCE [LARGE SCALE GENOMIC DNA]</scope>
    <source>
        <strain evidence="6">ATCC 43989 / DSM 5975 / JCM 20966 / LMG 6465 / NBRC 14845 / NCIMB 13405 / ORS 571</strain>
    </source>
</reference>
<sequence>MTDKDAPLAPWEEDDATHPFVKQEVKLLAKDLFLRIRSGKYPYGTRIPAERNLAEELGTSRATVRQVLAFLEGFDMLSKRVGSGTFVIWRGAVAAGARDEEPAEKEPPLADVVSPFEINITRAIFEPEIARLAAIYMSYRDQTALGAVLQQLDEIVTEAGRFADLERAFFMTLCEGTHNALLIAMYRIMHDIRQQPQWYVNKTRSLTPARIKEAKQGLRSIYAALERRNIESAVECMRLYISNMQEELIYTSS</sequence>
<evidence type="ECO:0000259" key="4">
    <source>
        <dbReference type="PROSITE" id="PS50949"/>
    </source>
</evidence>
<dbReference type="PANTHER" id="PTHR43537:SF5">
    <property type="entry name" value="UXU OPERON TRANSCRIPTIONAL REGULATOR"/>
    <property type="match status" value="1"/>
</dbReference>
<reference evidence="5 6" key="3">
    <citation type="journal article" date="2008" name="BMC Genomics">
        <title>The genome of the versatile nitrogen fixer Azorhizobium caulinodans ORS571.</title>
        <authorList>
            <person name="Lee KB."/>
            <person name="Backer P.D."/>
            <person name="Aono T."/>
            <person name="Liu CT."/>
            <person name="Suzuki S."/>
            <person name="Suzuki T."/>
            <person name="Kaneko T."/>
            <person name="Yamada M."/>
            <person name="Tabata S."/>
            <person name="Kupfer D.M."/>
            <person name="Najar F.Z."/>
            <person name="Wiley G.B."/>
            <person name="Roe B."/>
            <person name="Binnewies T.T."/>
            <person name="Ussery D.W."/>
            <person name="D'Haeze W."/>
            <person name="Herder J.D."/>
            <person name="Gevers D."/>
            <person name="Vereecke D."/>
            <person name="Holsters M."/>
            <person name="Oyaizu H."/>
        </authorList>
    </citation>
    <scope>NUCLEOTIDE SEQUENCE [LARGE SCALE GENOMIC DNA]</scope>
    <source>
        <strain evidence="6">ATCC 43989 / DSM 5975 / JCM 20966 / LMG 6465 / NBRC 14845 / NCIMB 13405 / ORS 571</strain>
    </source>
</reference>
<dbReference type="HOGENOM" id="CLU_017584_9_5_5"/>
<evidence type="ECO:0000256" key="2">
    <source>
        <dbReference type="ARBA" id="ARBA00023125"/>
    </source>
</evidence>
<dbReference type="GO" id="GO:0003700">
    <property type="term" value="F:DNA-binding transcription factor activity"/>
    <property type="evidence" value="ECO:0007669"/>
    <property type="project" value="InterPro"/>
</dbReference>
<dbReference type="SUPFAM" id="SSF48008">
    <property type="entry name" value="GntR ligand-binding domain-like"/>
    <property type="match status" value="1"/>
</dbReference>
<dbReference type="InterPro" id="IPR000524">
    <property type="entry name" value="Tscrpt_reg_HTH_GntR"/>
</dbReference>
<reference evidence="5 6" key="6">
    <citation type="journal article" date="2011" name="Appl. Environ. Microbiol.">
        <title>Involvement of the azorhizobial chromosome partition gene (parA) in the onset of bacteroid differentiation during Sesbania rostrata stem nodule development.</title>
        <authorList>
            <person name="Liu CT."/>
            <person name="Lee KB."/>
            <person name="Wang YS."/>
            <person name="Peng MH."/>
            <person name="Lee KT."/>
            <person name="Suzuki S."/>
            <person name="Suzuki T."/>
            <person name="Oyaizu H."/>
        </authorList>
    </citation>
    <scope>NUCLEOTIDE SEQUENCE [LARGE SCALE GENOMIC DNA]</scope>
    <source>
        <strain evidence="6">ATCC 43989 / DSM 5975 / JCM 20966 / LMG 6465 / NBRC 14845 / NCIMB 13405 / ORS 571</strain>
    </source>
</reference>
<dbReference type="SMART" id="SM00895">
    <property type="entry name" value="FCD"/>
    <property type="match status" value="1"/>
</dbReference>
<dbReference type="PANTHER" id="PTHR43537">
    <property type="entry name" value="TRANSCRIPTIONAL REGULATOR, GNTR FAMILY"/>
    <property type="match status" value="1"/>
</dbReference>
<keyword evidence="6" id="KW-1185">Reference proteome</keyword>
<dbReference type="eggNOG" id="COG2186">
    <property type="taxonomic scope" value="Bacteria"/>
</dbReference>
<evidence type="ECO:0000256" key="3">
    <source>
        <dbReference type="ARBA" id="ARBA00023163"/>
    </source>
</evidence>
<protein>
    <submittedName>
        <fullName evidence="5">Transcriptional regulatory protein</fullName>
    </submittedName>
</protein>
<keyword evidence="1" id="KW-0805">Transcription regulation</keyword>
<dbReference type="CDD" id="cd07377">
    <property type="entry name" value="WHTH_GntR"/>
    <property type="match status" value="1"/>
</dbReference>
<dbReference type="STRING" id="438753.AZC_1369"/>
<dbReference type="KEGG" id="azc:AZC_1369"/>
<gene>
    <name evidence="5" type="ordered locus">AZC_1369</name>
</gene>
<dbReference type="Gene3D" id="1.20.120.530">
    <property type="entry name" value="GntR ligand-binding domain-like"/>
    <property type="match status" value="1"/>
</dbReference>
<dbReference type="AlphaFoldDB" id="A8I1F4"/>
<reference evidence="5 6" key="5">
    <citation type="journal article" date="2010" name="Appl. Environ. Microbiol.">
        <title>phrR-like gene praR of Azorhizobium caulinodans ORS571 is essential for symbiosis with Sesbania rostrata and is involved in expression of reb genes.</title>
        <authorList>
            <person name="Akiba N."/>
            <person name="Aono T."/>
            <person name="Toyazaki H."/>
            <person name="Sato S."/>
            <person name="Oyaizu H."/>
        </authorList>
    </citation>
    <scope>NUCLEOTIDE SEQUENCE [LARGE SCALE GENOMIC DNA]</scope>
    <source>
        <strain evidence="6">ATCC 43989 / DSM 5975 / JCM 20966 / LMG 6465 / NBRC 14845 / NCIMB 13405 / ORS 571</strain>
    </source>
</reference>
<evidence type="ECO:0000313" key="5">
    <source>
        <dbReference type="EMBL" id="BAF87367.1"/>
    </source>
</evidence>
<dbReference type="EMBL" id="AP009384">
    <property type="protein sequence ID" value="BAF87367.1"/>
    <property type="molecule type" value="Genomic_DNA"/>
</dbReference>
<dbReference type="InterPro" id="IPR036388">
    <property type="entry name" value="WH-like_DNA-bd_sf"/>
</dbReference>
<dbReference type="PROSITE" id="PS50949">
    <property type="entry name" value="HTH_GNTR"/>
    <property type="match status" value="1"/>
</dbReference>
<evidence type="ECO:0000313" key="6">
    <source>
        <dbReference type="Proteomes" id="UP000000270"/>
    </source>
</evidence>
<name>A8I1F4_AZOC5</name>
<feature type="domain" description="HTH gntR-type" evidence="4">
    <location>
        <begin position="22"/>
        <end position="90"/>
    </location>
</feature>
<dbReference type="Pfam" id="PF00392">
    <property type="entry name" value="GntR"/>
    <property type="match status" value="1"/>
</dbReference>
<dbReference type="PRINTS" id="PR00035">
    <property type="entry name" value="HTHGNTR"/>
</dbReference>
<proteinExistence type="predicted"/>
<dbReference type="SUPFAM" id="SSF46785">
    <property type="entry name" value="Winged helix' DNA-binding domain"/>
    <property type="match status" value="1"/>
</dbReference>
<organism evidence="5 6">
    <name type="scientific">Azorhizobium caulinodans (strain ATCC 43989 / DSM 5975 / JCM 20966 / LMG 6465 / NBRC 14845 / NCIMB 13405 / ORS 571)</name>
    <dbReference type="NCBI Taxonomy" id="438753"/>
    <lineage>
        <taxon>Bacteria</taxon>
        <taxon>Pseudomonadati</taxon>
        <taxon>Pseudomonadota</taxon>
        <taxon>Alphaproteobacteria</taxon>
        <taxon>Hyphomicrobiales</taxon>
        <taxon>Xanthobacteraceae</taxon>
        <taxon>Azorhizobium</taxon>
    </lineage>
</organism>
<keyword evidence="3" id="KW-0804">Transcription</keyword>
<keyword evidence="2" id="KW-0238">DNA-binding</keyword>
<dbReference type="GO" id="GO:0003677">
    <property type="term" value="F:DNA binding"/>
    <property type="evidence" value="ECO:0007669"/>
    <property type="project" value="UniProtKB-KW"/>
</dbReference>
<dbReference type="InterPro" id="IPR008920">
    <property type="entry name" value="TF_FadR/GntR_C"/>
</dbReference>
<accession>A8I1F4</accession>
<dbReference type="Pfam" id="PF07729">
    <property type="entry name" value="FCD"/>
    <property type="match status" value="1"/>
</dbReference>
<dbReference type="Gene3D" id="1.10.10.10">
    <property type="entry name" value="Winged helix-like DNA-binding domain superfamily/Winged helix DNA-binding domain"/>
    <property type="match status" value="1"/>
</dbReference>